<name>A0A7J7TW27_PIPKU</name>
<sequence>MPTDNVAEDKIGPVMCFCATGLRLIRCSRQQESRSCITVPRASPVVLSPKRQCRLMCFPCRCHGAGTLRVWHPQPGVPQGQDCKSVRHIPQLQLSYLISNVPPVPEERCIHLPDDLAEIGPAGVEGCFLILKNSSEIAFSLSSEGSRALLSPTLYHTERNGFCRIWANSVLWGRCV</sequence>
<gene>
    <name evidence="1" type="ORF">mPipKuh1_009240</name>
</gene>
<protein>
    <submittedName>
        <fullName evidence="1">Uncharacterized protein</fullName>
    </submittedName>
</protein>
<reference evidence="1 2" key="1">
    <citation type="journal article" date="2020" name="Nature">
        <title>Six reference-quality genomes reveal evolution of bat adaptations.</title>
        <authorList>
            <person name="Jebb D."/>
            <person name="Huang Z."/>
            <person name="Pippel M."/>
            <person name="Hughes G.M."/>
            <person name="Lavrichenko K."/>
            <person name="Devanna P."/>
            <person name="Winkler S."/>
            <person name="Jermiin L.S."/>
            <person name="Skirmuntt E.C."/>
            <person name="Katzourakis A."/>
            <person name="Burkitt-Gray L."/>
            <person name="Ray D.A."/>
            <person name="Sullivan K.A.M."/>
            <person name="Roscito J.G."/>
            <person name="Kirilenko B.M."/>
            <person name="Davalos L.M."/>
            <person name="Corthals A.P."/>
            <person name="Power M.L."/>
            <person name="Jones G."/>
            <person name="Ransome R.D."/>
            <person name="Dechmann D.K.N."/>
            <person name="Locatelli A.G."/>
            <person name="Puechmaille S.J."/>
            <person name="Fedrigo O."/>
            <person name="Jarvis E.D."/>
            <person name="Hiller M."/>
            <person name="Vernes S.C."/>
            <person name="Myers E.W."/>
            <person name="Teeling E.C."/>
        </authorList>
    </citation>
    <scope>NUCLEOTIDE SEQUENCE [LARGE SCALE GENOMIC DNA]</scope>
    <source>
        <strain evidence="1">MPipKuh1</strain>
        <tissue evidence="1">Flight muscle</tissue>
    </source>
</reference>
<dbReference type="EMBL" id="JACAGB010000024">
    <property type="protein sequence ID" value="KAF6304786.1"/>
    <property type="molecule type" value="Genomic_DNA"/>
</dbReference>
<comment type="caution">
    <text evidence="1">The sequence shown here is derived from an EMBL/GenBank/DDBJ whole genome shotgun (WGS) entry which is preliminary data.</text>
</comment>
<evidence type="ECO:0000313" key="2">
    <source>
        <dbReference type="Proteomes" id="UP000558488"/>
    </source>
</evidence>
<proteinExistence type="predicted"/>
<keyword evidence="2" id="KW-1185">Reference proteome</keyword>
<evidence type="ECO:0000313" key="1">
    <source>
        <dbReference type="EMBL" id="KAF6304786.1"/>
    </source>
</evidence>
<organism evidence="1 2">
    <name type="scientific">Pipistrellus kuhlii</name>
    <name type="common">Kuhl's pipistrelle</name>
    <dbReference type="NCBI Taxonomy" id="59472"/>
    <lineage>
        <taxon>Eukaryota</taxon>
        <taxon>Metazoa</taxon>
        <taxon>Chordata</taxon>
        <taxon>Craniata</taxon>
        <taxon>Vertebrata</taxon>
        <taxon>Euteleostomi</taxon>
        <taxon>Mammalia</taxon>
        <taxon>Eutheria</taxon>
        <taxon>Laurasiatheria</taxon>
        <taxon>Chiroptera</taxon>
        <taxon>Yangochiroptera</taxon>
        <taxon>Vespertilionidae</taxon>
        <taxon>Pipistrellus</taxon>
    </lineage>
</organism>
<accession>A0A7J7TW27</accession>
<dbReference type="Proteomes" id="UP000558488">
    <property type="component" value="Unassembled WGS sequence"/>
</dbReference>
<dbReference type="AlphaFoldDB" id="A0A7J7TW27"/>